<dbReference type="Pfam" id="PF03891">
    <property type="entry name" value="DUF333"/>
    <property type="match status" value="1"/>
</dbReference>
<sequence length="142" mass="14863">MLYRQGCAGFDRHSGDHCVSPVLKKPGVSPPALANAGFVVRRRIETLAHPVANMKTIHFLPALVAAFCATAACAQPLPTSAQSPAQQQASLANPASVNCVHIGGTLQIVQTAEGQTGICKLPNGHQCEEWALLRGECQAAAQ</sequence>
<organism evidence="1 2">
    <name type="scientific">Paraburkholderia bannensis</name>
    <dbReference type="NCBI Taxonomy" id="765414"/>
    <lineage>
        <taxon>Bacteria</taxon>
        <taxon>Pseudomonadati</taxon>
        <taxon>Pseudomonadota</taxon>
        <taxon>Betaproteobacteria</taxon>
        <taxon>Burkholderiales</taxon>
        <taxon>Burkholderiaceae</taxon>
        <taxon>Paraburkholderia</taxon>
    </lineage>
</organism>
<protein>
    <submittedName>
        <fullName evidence="1">Putative hemolysin</fullName>
    </submittedName>
</protein>
<evidence type="ECO:0000313" key="2">
    <source>
        <dbReference type="Proteomes" id="UP000571554"/>
    </source>
</evidence>
<keyword evidence="2" id="KW-1185">Reference proteome</keyword>
<evidence type="ECO:0000313" key="1">
    <source>
        <dbReference type="EMBL" id="MBB6105334.1"/>
    </source>
</evidence>
<comment type="caution">
    <text evidence="1">The sequence shown here is derived from an EMBL/GenBank/DDBJ whole genome shotgun (WGS) entry which is preliminary data.</text>
</comment>
<gene>
    <name evidence="1" type="ORF">F4827_005200</name>
</gene>
<dbReference type="InterPro" id="IPR005590">
    <property type="entry name" value="DUF333"/>
</dbReference>
<proteinExistence type="predicted"/>
<dbReference type="AlphaFoldDB" id="A0A7W9U1H2"/>
<dbReference type="PANTHER" id="PTHR38008:SF1">
    <property type="entry name" value="DUF333 DOMAIN-CONTAINING PROTEIN"/>
    <property type="match status" value="1"/>
</dbReference>
<dbReference type="Proteomes" id="UP000571554">
    <property type="component" value="Unassembled WGS sequence"/>
</dbReference>
<accession>A0A7W9U1H2</accession>
<reference evidence="1 2" key="1">
    <citation type="submission" date="2020-08" db="EMBL/GenBank/DDBJ databases">
        <title>Above-ground endophytic microbial communities from plants in different locations in the United States.</title>
        <authorList>
            <person name="Frank C."/>
        </authorList>
    </citation>
    <scope>NUCLEOTIDE SEQUENCE [LARGE SCALE GENOMIC DNA]</scope>
    <source>
        <strain evidence="1 2">WP4_2_2</strain>
    </source>
</reference>
<dbReference type="EMBL" id="JACHBW010000016">
    <property type="protein sequence ID" value="MBB6105334.1"/>
    <property type="molecule type" value="Genomic_DNA"/>
</dbReference>
<dbReference type="PANTHER" id="PTHR38008">
    <property type="entry name" value="HEMOLYSIN-RELATED"/>
    <property type="match status" value="1"/>
</dbReference>
<name>A0A7W9U1H2_9BURK</name>
<dbReference type="RefSeq" id="WP_311674327.1">
    <property type="nucleotide sequence ID" value="NZ_JACHBW010000016.1"/>
</dbReference>